<dbReference type="EMBL" id="ABEU02000001">
    <property type="protein sequence ID" value="PNR62766.1"/>
    <property type="molecule type" value="Genomic_DNA"/>
</dbReference>
<evidence type="ECO:0000256" key="1">
    <source>
        <dbReference type="SAM" id="Phobius"/>
    </source>
</evidence>
<dbReference type="PANTHER" id="PTHR10166:SF37">
    <property type="entry name" value="STOLID, ISOFORM H"/>
    <property type="match status" value="1"/>
</dbReference>
<feature type="transmembrane region" description="Helical" evidence="1">
    <location>
        <begin position="527"/>
        <end position="548"/>
    </location>
</feature>
<dbReference type="InterPro" id="IPR036465">
    <property type="entry name" value="vWFA_dom_sf"/>
</dbReference>
<dbReference type="PROSITE" id="PS50234">
    <property type="entry name" value="VWFA"/>
    <property type="match status" value="1"/>
</dbReference>
<name>A0A2K1L9Q7_PHYPA</name>
<dbReference type="SMR" id="A0A2K1L9Q7"/>
<dbReference type="GO" id="GO:0005891">
    <property type="term" value="C:voltage-gated calcium channel complex"/>
    <property type="evidence" value="ECO:0000318"/>
    <property type="project" value="GO_Central"/>
</dbReference>
<reference evidence="4 6" key="2">
    <citation type="journal article" date="2018" name="Plant J.">
        <title>The Physcomitrella patens chromosome-scale assembly reveals moss genome structure and evolution.</title>
        <authorList>
            <person name="Lang D."/>
            <person name="Ullrich K.K."/>
            <person name="Murat F."/>
            <person name="Fuchs J."/>
            <person name="Jenkins J."/>
            <person name="Haas F.B."/>
            <person name="Piednoel M."/>
            <person name="Gundlach H."/>
            <person name="Van Bel M."/>
            <person name="Meyberg R."/>
            <person name="Vives C."/>
            <person name="Morata J."/>
            <person name="Symeonidi A."/>
            <person name="Hiss M."/>
            <person name="Muchero W."/>
            <person name="Kamisugi Y."/>
            <person name="Saleh O."/>
            <person name="Blanc G."/>
            <person name="Decker E.L."/>
            <person name="van Gessel N."/>
            <person name="Grimwood J."/>
            <person name="Hayes R.D."/>
            <person name="Graham S.W."/>
            <person name="Gunter L.E."/>
            <person name="McDaniel S.F."/>
            <person name="Hoernstein S.N.W."/>
            <person name="Larsson A."/>
            <person name="Li F.W."/>
            <person name="Perroud P.F."/>
            <person name="Phillips J."/>
            <person name="Ranjan P."/>
            <person name="Rokshar D.S."/>
            <person name="Rothfels C.J."/>
            <person name="Schneider L."/>
            <person name="Shu S."/>
            <person name="Stevenson D.W."/>
            <person name="Thummler F."/>
            <person name="Tillich M."/>
            <person name="Villarreal Aguilar J.C."/>
            <person name="Widiez T."/>
            <person name="Wong G.K."/>
            <person name="Wymore A."/>
            <person name="Zhang Y."/>
            <person name="Zimmer A.D."/>
            <person name="Quatrano R.S."/>
            <person name="Mayer K.F.X."/>
            <person name="Goodstein D."/>
            <person name="Casacuberta J.M."/>
            <person name="Vandepoele K."/>
            <person name="Reski R."/>
            <person name="Cuming A.C."/>
            <person name="Tuskan G.A."/>
            <person name="Maumus F."/>
            <person name="Salse J."/>
            <person name="Schmutz J."/>
            <person name="Rensing S.A."/>
        </authorList>
    </citation>
    <scope>NUCLEOTIDE SEQUENCE [LARGE SCALE GENOMIC DNA]</scope>
    <source>
        <strain evidence="5 6">cv. Gransden 2004</strain>
    </source>
</reference>
<reference evidence="4 6" key="1">
    <citation type="journal article" date="2008" name="Science">
        <title>The Physcomitrella genome reveals evolutionary insights into the conquest of land by plants.</title>
        <authorList>
            <person name="Rensing S."/>
            <person name="Lang D."/>
            <person name="Zimmer A."/>
            <person name="Terry A."/>
            <person name="Salamov A."/>
            <person name="Shapiro H."/>
            <person name="Nishiyama T."/>
            <person name="Perroud P.-F."/>
            <person name="Lindquist E."/>
            <person name="Kamisugi Y."/>
            <person name="Tanahashi T."/>
            <person name="Sakakibara K."/>
            <person name="Fujita T."/>
            <person name="Oishi K."/>
            <person name="Shin-I T."/>
            <person name="Kuroki Y."/>
            <person name="Toyoda A."/>
            <person name="Suzuki Y."/>
            <person name="Hashimoto A."/>
            <person name="Yamaguchi K."/>
            <person name="Sugano A."/>
            <person name="Kohara Y."/>
            <person name="Fujiyama A."/>
            <person name="Anterola A."/>
            <person name="Aoki S."/>
            <person name="Ashton N."/>
            <person name="Barbazuk W.B."/>
            <person name="Barker E."/>
            <person name="Bennetzen J."/>
            <person name="Bezanilla M."/>
            <person name="Blankenship R."/>
            <person name="Cho S.H."/>
            <person name="Dutcher S."/>
            <person name="Estelle M."/>
            <person name="Fawcett J.A."/>
            <person name="Gundlach H."/>
            <person name="Hanada K."/>
            <person name="Heyl A."/>
            <person name="Hicks K.A."/>
            <person name="Hugh J."/>
            <person name="Lohr M."/>
            <person name="Mayer K."/>
            <person name="Melkozernov A."/>
            <person name="Murata T."/>
            <person name="Nelson D."/>
            <person name="Pils B."/>
            <person name="Prigge M."/>
            <person name="Reiss B."/>
            <person name="Renner T."/>
            <person name="Rombauts S."/>
            <person name="Rushton P."/>
            <person name="Sanderfoot A."/>
            <person name="Schween G."/>
            <person name="Shiu S.-H."/>
            <person name="Stueber K."/>
            <person name="Theodoulou F.L."/>
            <person name="Tu H."/>
            <person name="Van de Peer Y."/>
            <person name="Verrier P.J."/>
            <person name="Waters E."/>
            <person name="Wood A."/>
            <person name="Yang L."/>
            <person name="Cove D."/>
            <person name="Cuming A."/>
            <person name="Hasebe M."/>
            <person name="Lucas S."/>
            <person name="Mishler D.B."/>
            <person name="Reski R."/>
            <person name="Grigoriev I."/>
            <person name="Quatrano R.S."/>
            <person name="Boore J.L."/>
        </authorList>
    </citation>
    <scope>NUCLEOTIDE SEQUENCE [LARGE SCALE GENOMIC DNA]</scope>
    <source>
        <strain evidence="5 6">cv. Gransden 2004</strain>
    </source>
</reference>
<dbReference type="SMART" id="SM00327">
    <property type="entry name" value="VWA"/>
    <property type="match status" value="1"/>
</dbReference>
<keyword evidence="1" id="KW-1133">Transmembrane helix</keyword>
<dbReference type="Proteomes" id="UP000006727">
    <property type="component" value="Chromosome 1"/>
</dbReference>
<dbReference type="CDD" id="cd00198">
    <property type="entry name" value="vWFA"/>
    <property type="match status" value="1"/>
</dbReference>
<dbReference type="Gramene" id="Pp3c1_25930V3.2">
    <property type="protein sequence ID" value="Pp3c1_25930V3.2"/>
    <property type="gene ID" value="Pp3c1_25930"/>
</dbReference>
<dbReference type="GO" id="GO:0005245">
    <property type="term" value="F:voltage-gated calcium channel activity"/>
    <property type="evidence" value="ECO:0000318"/>
    <property type="project" value="GO_Central"/>
</dbReference>
<evidence type="ECO:0000259" key="3">
    <source>
        <dbReference type="PROSITE" id="PS50234"/>
    </source>
</evidence>
<evidence type="ECO:0000313" key="5">
    <source>
        <dbReference type="EnsemblPlants" id="Pp3c1_25930V3.1"/>
    </source>
</evidence>
<feature type="domain" description="VWFA" evidence="3">
    <location>
        <begin position="186"/>
        <end position="394"/>
    </location>
</feature>
<keyword evidence="1" id="KW-0472">Membrane</keyword>
<keyword evidence="6" id="KW-1185">Reference proteome</keyword>
<evidence type="ECO:0000313" key="4">
    <source>
        <dbReference type="EMBL" id="PNR62766.1"/>
    </source>
</evidence>
<dbReference type="EnsemblPlants" id="Pp3c1_25930V3.1">
    <property type="protein sequence ID" value="Pp3c1_25930V3.1"/>
    <property type="gene ID" value="Pp3c1_25930"/>
</dbReference>
<reference evidence="5" key="3">
    <citation type="submission" date="2020-12" db="UniProtKB">
        <authorList>
            <consortium name="EnsemblPlants"/>
        </authorList>
    </citation>
    <scope>IDENTIFICATION</scope>
</reference>
<dbReference type="InterPro" id="IPR051173">
    <property type="entry name" value="Ca_channel_alpha-2/delta"/>
</dbReference>
<dbReference type="PANTHER" id="PTHR10166">
    <property type="entry name" value="VOLTAGE-DEPENDENT CALCIUM CHANNEL SUBUNIT ALPHA-2/DELTA-RELATED"/>
    <property type="match status" value="1"/>
</dbReference>
<evidence type="ECO:0000256" key="2">
    <source>
        <dbReference type="SAM" id="SignalP"/>
    </source>
</evidence>
<dbReference type="Gene3D" id="3.40.50.410">
    <property type="entry name" value="von Willebrand factor, type A domain"/>
    <property type="match status" value="1"/>
</dbReference>
<dbReference type="FunFam" id="3.40.50.410:FF:000158">
    <property type="entry name" value="Predicted protein"/>
    <property type="match status" value="1"/>
</dbReference>
<gene>
    <name evidence="4" type="ORF">PHYPA_001190</name>
</gene>
<dbReference type="SUPFAM" id="SSF53300">
    <property type="entry name" value="vWA-like"/>
    <property type="match status" value="1"/>
</dbReference>
<keyword evidence="1" id="KW-0812">Transmembrane</keyword>
<proteinExistence type="predicted"/>
<accession>A0A2K1L9Q7</accession>
<feature type="chain" id="PRO_5033311297" description="VWFA domain-containing protein" evidence="2">
    <location>
        <begin position="16"/>
        <end position="574"/>
    </location>
</feature>
<dbReference type="STRING" id="3218.A0A2K1L9Q7"/>
<dbReference type="InterPro" id="IPR002035">
    <property type="entry name" value="VWF_A"/>
</dbReference>
<dbReference type="PaxDb" id="3218-PP1S21_67V6.1"/>
<keyword evidence="2" id="KW-0732">Signal</keyword>
<evidence type="ECO:0000313" key="6">
    <source>
        <dbReference type="Proteomes" id="UP000006727"/>
    </source>
</evidence>
<sequence length="574" mass="62661">MVCIMFLECSLLVAADEGSDLLDATEIDVARIADQGIINFTQQCSLLATCDAPSNCSHDACLLQFSEREGDFHCMAVNNNKHCHLQGSTNDTCHRMNLDYSGGYVRLGQNTDIKSIDTMLAICSQRMLDPLFKNLSKPNVLSRAFFAPLDGSWRIFPGSPQNANDCRLFDPRVRPWLRTSTSVTKVVVVLIDVGPTMLNILPPDIGSGTIFQAAKNMTKQLFTTISETDYMNIIVFDSSRAEPLSPAAVLVHRNGSGSDEDPGLEGLKAKLDQQTIEGSSKQSNISNAILTALPMFEAANSQAARVIIVLTDGVFATLGNVTLPTAELSSKKVKIFLYKLKPSNDNDVFLEKTTLPQQLCDVGGHFEPILKNVNNGLLAFAKYFSYLANLRRVITGGKPQYSYVYRDFEQIGGNIITISKSAFYQGELIGVAGITIYIDLLGPLTDAVNVALGNRVTGYSVNLDVNGYVNLTCSVTNETLQPCGSDPKIMPANGGLCPKTDAPVHTITDVVCCDTCKAPPPPPVKRIVATTVGSVASLIMLIIGVFFIKRWCDVREQKKKKNLEFLHFQRPPDE</sequence>
<dbReference type="AlphaFoldDB" id="A0A2K1L9Q7"/>
<dbReference type="Pfam" id="PF13519">
    <property type="entry name" value="VWA_2"/>
    <property type="match status" value="1"/>
</dbReference>
<dbReference type="Gramene" id="Pp3c1_25930V3.1">
    <property type="protein sequence ID" value="Pp3c1_25930V3.1"/>
    <property type="gene ID" value="Pp3c1_25930"/>
</dbReference>
<protein>
    <recommendedName>
        <fullName evidence="3">VWFA domain-containing protein</fullName>
    </recommendedName>
</protein>
<dbReference type="InParanoid" id="A0A2K1L9Q7"/>
<organism evidence="4">
    <name type="scientific">Physcomitrium patens</name>
    <name type="common">Spreading-leaved earth moss</name>
    <name type="synonym">Physcomitrella patens</name>
    <dbReference type="NCBI Taxonomy" id="3218"/>
    <lineage>
        <taxon>Eukaryota</taxon>
        <taxon>Viridiplantae</taxon>
        <taxon>Streptophyta</taxon>
        <taxon>Embryophyta</taxon>
        <taxon>Bryophyta</taxon>
        <taxon>Bryophytina</taxon>
        <taxon>Bryopsida</taxon>
        <taxon>Funariidae</taxon>
        <taxon>Funariales</taxon>
        <taxon>Funariaceae</taxon>
        <taxon>Physcomitrium</taxon>
    </lineage>
</organism>
<dbReference type="EnsemblPlants" id="Pp3c1_25930V3.2">
    <property type="protein sequence ID" value="Pp3c1_25930V3.2"/>
    <property type="gene ID" value="Pp3c1_25930"/>
</dbReference>
<feature type="signal peptide" evidence="2">
    <location>
        <begin position="1"/>
        <end position="15"/>
    </location>
</feature>